<dbReference type="InterPro" id="IPR036259">
    <property type="entry name" value="MFS_trans_sf"/>
</dbReference>
<dbReference type="SUPFAM" id="SSF103473">
    <property type="entry name" value="MFS general substrate transporter"/>
    <property type="match status" value="1"/>
</dbReference>
<evidence type="ECO:0000259" key="7">
    <source>
        <dbReference type="PROSITE" id="PS50850"/>
    </source>
</evidence>
<feature type="transmembrane region" description="Helical" evidence="6">
    <location>
        <begin position="381"/>
        <end position="398"/>
    </location>
</feature>
<comment type="subcellular location">
    <subcellularLocation>
        <location evidence="1">Cell membrane</location>
        <topology evidence="1">Multi-pass membrane protein</topology>
    </subcellularLocation>
</comment>
<dbReference type="PANTHER" id="PTHR23513">
    <property type="entry name" value="INTEGRAL MEMBRANE EFFLUX PROTEIN-RELATED"/>
    <property type="match status" value="1"/>
</dbReference>
<proteinExistence type="predicted"/>
<sequence>MIDLLRRNRRYARLWGGESISMLGDQVTALALPMIAILLLHAPAWQLGVLTAASWVPYLFALLTGTAVDRVTSKRRILVLTDLARAAALASIPVAALIGRLTVGQLIMVAVLVGLAGSVSQTAYISFFARLVHTDDVITANSLNSTARSVTEIGGPPAAGWLIQALSAPAALLVDSASYLVSALSVIGIRLDEPRPERQHQHVLRGAVEGLRTMLRDRWLSSILWCTSTMNLANFAILAVVLVFATRTLRLSAGQIGTAQGIGAFGALAGALLASRLSKRIGLFPITMIGTVLFSLPFVIFAVIPESTPAPSKIIGYAGCAFVVTGGIMLYDITINSVMIKVIPEDMRGRLVGAFSSINYGIRPVGALLGGAAAGWWGPRATILTAAVVGLLAVLPLARSPLRRCRTLADVVAVRGDLSDSSSR</sequence>
<evidence type="ECO:0000256" key="4">
    <source>
        <dbReference type="ARBA" id="ARBA00022989"/>
    </source>
</evidence>
<evidence type="ECO:0000256" key="6">
    <source>
        <dbReference type="SAM" id="Phobius"/>
    </source>
</evidence>
<dbReference type="STRING" id="630515.SAMN04489812_2341"/>
<feature type="transmembrane region" description="Helical" evidence="6">
    <location>
        <begin position="45"/>
        <end position="65"/>
    </location>
</feature>
<feature type="transmembrane region" description="Helical" evidence="6">
    <location>
        <begin position="281"/>
        <end position="302"/>
    </location>
</feature>
<evidence type="ECO:0000313" key="8">
    <source>
        <dbReference type="EMBL" id="SDS57859.1"/>
    </source>
</evidence>
<dbReference type="PROSITE" id="PS50850">
    <property type="entry name" value="MFS"/>
    <property type="match status" value="1"/>
</dbReference>
<evidence type="ECO:0000256" key="2">
    <source>
        <dbReference type="ARBA" id="ARBA00022475"/>
    </source>
</evidence>
<dbReference type="CDD" id="cd06173">
    <property type="entry name" value="MFS_MefA_like"/>
    <property type="match status" value="1"/>
</dbReference>
<feature type="transmembrane region" description="Helical" evidence="6">
    <location>
        <begin position="256"/>
        <end position="274"/>
    </location>
</feature>
<feature type="transmembrane region" description="Helical" evidence="6">
    <location>
        <begin position="104"/>
        <end position="125"/>
    </location>
</feature>
<dbReference type="PANTHER" id="PTHR23513:SF6">
    <property type="entry name" value="MAJOR FACILITATOR SUPERFAMILY ASSOCIATED DOMAIN-CONTAINING PROTEIN"/>
    <property type="match status" value="1"/>
</dbReference>
<dbReference type="GO" id="GO:0022857">
    <property type="term" value="F:transmembrane transporter activity"/>
    <property type="evidence" value="ECO:0007669"/>
    <property type="project" value="InterPro"/>
</dbReference>
<evidence type="ECO:0000256" key="5">
    <source>
        <dbReference type="ARBA" id="ARBA00023136"/>
    </source>
</evidence>
<accession>A0A1H1TEA3</accession>
<name>A0A1H1TEA3_9ACTN</name>
<dbReference type="AlphaFoldDB" id="A0A1H1TEA3"/>
<dbReference type="EMBL" id="LT629772">
    <property type="protein sequence ID" value="SDS57859.1"/>
    <property type="molecule type" value="Genomic_DNA"/>
</dbReference>
<gene>
    <name evidence="8" type="ORF">SAMN04489812_2341</name>
</gene>
<keyword evidence="3 6" id="KW-0812">Transmembrane</keyword>
<protein>
    <submittedName>
        <fullName evidence="8">Predicted arabinose efflux permease, MFS family</fullName>
    </submittedName>
</protein>
<feature type="transmembrane region" description="Helical" evidence="6">
    <location>
        <begin position="222"/>
        <end position="244"/>
    </location>
</feature>
<feature type="domain" description="Major facilitator superfamily (MFS) profile" evidence="7">
    <location>
        <begin position="1"/>
        <end position="404"/>
    </location>
</feature>
<keyword evidence="5 6" id="KW-0472">Membrane</keyword>
<dbReference type="InterPro" id="IPR011701">
    <property type="entry name" value="MFS"/>
</dbReference>
<keyword evidence="9" id="KW-1185">Reference proteome</keyword>
<dbReference type="InterPro" id="IPR020846">
    <property type="entry name" value="MFS_dom"/>
</dbReference>
<organism evidence="8 9">
    <name type="scientific">Microlunatus soli</name>
    <dbReference type="NCBI Taxonomy" id="630515"/>
    <lineage>
        <taxon>Bacteria</taxon>
        <taxon>Bacillati</taxon>
        <taxon>Actinomycetota</taxon>
        <taxon>Actinomycetes</taxon>
        <taxon>Propionibacteriales</taxon>
        <taxon>Propionibacteriaceae</taxon>
        <taxon>Microlunatus</taxon>
    </lineage>
</organism>
<dbReference type="Proteomes" id="UP000199103">
    <property type="component" value="Chromosome I"/>
</dbReference>
<feature type="transmembrane region" description="Helical" evidence="6">
    <location>
        <begin position="351"/>
        <end position="375"/>
    </location>
</feature>
<keyword evidence="2" id="KW-1003">Cell membrane</keyword>
<dbReference type="Gene3D" id="1.20.1250.20">
    <property type="entry name" value="MFS general substrate transporter like domains"/>
    <property type="match status" value="1"/>
</dbReference>
<evidence type="ECO:0000256" key="1">
    <source>
        <dbReference type="ARBA" id="ARBA00004651"/>
    </source>
</evidence>
<evidence type="ECO:0000256" key="3">
    <source>
        <dbReference type="ARBA" id="ARBA00022692"/>
    </source>
</evidence>
<evidence type="ECO:0000313" key="9">
    <source>
        <dbReference type="Proteomes" id="UP000199103"/>
    </source>
</evidence>
<dbReference type="GO" id="GO:0005886">
    <property type="term" value="C:plasma membrane"/>
    <property type="evidence" value="ECO:0007669"/>
    <property type="project" value="UniProtKB-SubCell"/>
</dbReference>
<dbReference type="OrthoDB" id="9815525at2"/>
<feature type="transmembrane region" description="Helical" evidence="6">
    <location>
        <begin position="314"/>
        <end position="331"/>
    </location>
</feature>
<keyword evidence="4 6" id="KW-1133">Transmembrane helix</keyword>
<feature type="transmembrane region" description="Helical" evidence="6">
    <location>
        <begin position="77"/>
        <end position="98"/>
    </location>
</feature>
<dbReference type="Pfam" id="PF07690">
    <property type="entry name" value="MFS_1"/>
    <property type="match status" value="1"/>
</dbReference>
<reference evidence="8 9" key="1">
    <citation type="submission" date="2016-10" db="EMBL/GenBank/DDBJ databases">
        <authorList>
            <person name="de Groot N.N."/>
        </authorList>
    </citation>
    <scope>NUCLEOTIDE SEQUENCE [LARGE SCALE GENOMIC DNA]</scope>
    <source>
        <strain evidence="8 9">DSM 21800</strain>
    </source>
</reference>
<feature type="transmembrane region" description="Helical" evidence="6">
    <location>
        <begin position="20"/>
        <end position="39"/>
    </location>
</feature>